<dbReference type="RefSeq" id="WP_022865880.1">
    <property type="nucleotide sequence ID" value="NZ_JAWNFT010000001.1"/>
</dbReference>
<protein>
    <submittedName>
        <fullName evidence="1">Helix-turn-helix domain-containing protein</fullName>
    </submittedName>
</protein>
<comment type="caution">
    <text evidence="1">The sequence shown here is derived from an EMBL/GenBank/DDBJ whole genome shotgun (WGS) entry which is preliminary data.</text>
</comment>
<gene>
    <name evidence="1" type="ORF">R6G80_00815</name>
</gene>
<organism evidence="1 2">
    <name type="scientific">Actinotignum urinale</name>
    <dbReference type="NCBI Taxonomy" id="190146"/>
    <lineage>
        <taxon>Bacteria</taxon>
        <taxon>Bacillati</taxon>
        <taxon>Actinomycetota</taxon>
        <taxon>Actinomycetes</taxon>
        <taxon>Actinomycetales</taxon>
        <taxon>Actinomycetaceae</taxon>
        <taxon>Actinotignum</taxon>
    </lineage>
</organism>
<accession>A0AAW9HWT9</accession>
<reference evidence="1" key="1">
    <citation type="submission" date="2023-10" db="EMBL/GenBank/DDBJ databases">
        <title>Whole Genome based description of the genera Actinobaculum and Actinotignum reveals a complex phylogenetic relationship within the species included in the genus Actinotignum.</title>
        <authorList>
            <person name="Jensen C.S."/>
            <person name="Dargis R."/>
            <person name="Kemp M."/>
            <person name="Christensen J.J."/>
        </authorList>
    </citation>
    <scope>NUCLEOTIDE SEQUENCE</scope>
    <source>
        <strain evidence="1">SLA_B511</strain>
    </source>
</reference>
<proteinExistence type="predicted"/>
<evidence type="ECO:0000313" key="2">
    <source>
        <dbReference type="Proteomes" id="UP001281731"/>
    </source>
</evidence>
<dbReference type="Proteomes" id="UP001281731">
    <property type="component" value="Unassembled WGS sequence"/>
</dbReference>
<sequence length="133" mass="14346">MDYTATIEITTSKAPEDIHDALEAYGVSVAEQPEGYRTIFTYPATTLKQAITTGLTLIESVGTPYTFEVKPSQLEEIENKSGNLPPLLSAKEAGERLGITPQAVKNRIEAGTLSGTKVGNQWIVPLHSVLANM</sequence>
<evidence type="ECO:0000313" key="1">
    <source>
        <dbReference type="EMBL" id="MDY5154271.1"/>
    </source>
</evidence>
<dbReference type="AlphaFoldDB" id="A0AAW9HWT9"/>
<dbReference type="EMBL" id="JAWNGC010000001">
    <property type="protein sequence ID" value="MDY5154271.1"/>
    <property type="molecule type" value="Genomic_DNA"/>
</dbReference>
<name>A0AAW9HWT9_9ACTO</name>